<feature type="compositionally biased region" description="Basic and acidic residues" evidence="1">
    <location>
        <begin position="224"/>
        <end position="249"/>
    </location>
</feature>
<proteinExistence type="predicted"/>
<feature type="region of interest" description="Disordered" evidence="1">
    <location>
        <begin position="214"/>
        <end position="273"/>
    </location>
</feature>
<evidence type="ECO:0000313" key="2">
    <source>
        <dbReference type="EMBL" id="VDP92593.1"/>
    </source>
</evidence>
<dbReference type="OrthoDB" id="10413759at2759"/>
<feature type="compositionally biased region" description="Low complexity" evidence="1">
    <location>
        <begin position="253"/>
        <end position="264"/>
    </location>
</feature>
<dbReference type="EMBL" id="UZAN01060211">
    <property type="protein sequence ID" value="VDP92593.1"/>
    <property type="molecule type" value="Genomic_DNA"/>
</dbReference>
<keyword evidence="3" id="KW-1185">Reference proteome</keyword>
<protein>
    <submittedName>
        <fullName evidence="2">Uncharacterized protein</fullName>
    </submittedName>
</protein>
<dbReference type="Proteomes" id="UP000272942">
    <property type="component" value="Unassembled WGS sequence"/>
</dbReference>
<evidence type="ECO:0000256" key="1">
    <source>
        <dbReference type="SAM" id="MobiDB-lite"/>
    </source>
</evidence>
<gene>
    <name evidence="2" type="ORF">ECPE_LOCUS15321</name>
</gene>
<sequence>MLVVWTRHFNSKSIDFFAPIGVRFTVKNFTRRGNTFGIRSNGFTKSTTAINTCQPTFTKLFRRLGTVHKPSRSENNISLSHFPVKRSQSVLDTGMTSCAERRACDLSALETEAHESRVGRNTRFAMKHLRQVSASRKSRATIGPPDRIESVESGQSEFHLENHANEHIWSNLWHSGMPDRSWQIWGNCGWNETFAKDLPPLHLFNDLNGSGSQMKLTGCGGTSRRAESTFRPEQQLYHRDERKETKLPVEIKQQQQQSSNQSPQGATKIPSLHVKRLVLEPGRSSIIETTGRSKPGSLSNNTGYVRLDTDVGTAQYPDPRVGASSEFLARLGELLNLEETTKRCERIRWRRRVKKRTPSIGAGGDA</sequence>
<accession>A0A3P8L7A2</accession>
<name>A0A3P8L7A2_9TREM</name>
<evidence type="ECO:0000313" key="3">
    <source>
        <dbReference type="Proteomes" id="UP000272942"/>
    </source>
</evidence>
<organism evidence="2 3">
    <name type="scientific">Echinostoma caproni</name>
    <dbReference type="NCBI Taxonomy" id="27848"/>
    <lineage>
        <taxon>Eukaryota</taxon>
        <taxon>Metazoa</taxon>
        <taxon>Spiralia</taxon>
        <taxon>Lophotrochozoa</taxon>
        <taxon>Platyhelminthes</taxon>
        <taxon>Trematoda</taxon>
        <taxon>Digenea</taxon>
        <taxon>Plagiorchiida</taxon>
        <taxon>Echinostomata</taxon>
        <taxon>Echinostomatoidea</taxon>
        <taxon>Echinostomatidae</taxon>
        <taxon>Echinostoma</taxon>
    </lineage>
</organism>
<reference evidence="2 3" key="1">
    <citation type="submission" date="2018-11" db="EMBL/GenBank/DDBJ databases">
        <authorList>
            <consortium name="Pathogen Informatics"/>
        </authorList>
    </citation>
    <scope>NUCLEOTIDE SEQUENCE [LARGE SCALE GENOMIC DNA]</scope>
    <source>
        <strain evidence="2 3">Egypt</strain>
    </source>
</reference>
<feature type="region of interest" description="Disordered" evidence="1">
    <location>
        <begin position="135"/>
        <end position="154"/>
    </location>
</feature>
<dbReference type="AlphaFoldDB" id="A0A3P8L7A2"/>